<sequence>MDKSSKDVEAVEEIFIAIEVSELNNVVILQGSAIVDLAEFQLTPQETMKFKRIFEKVNTKLAESLYEQFPATSIISEIRVKSQ</sequence>
<gene>
    <name evidence="1" type="ORF">A6770_26525</name>
</gene>
<protein>
    <submittedName>
        <fullName evidence="1">Uncharacterized protein</fullName>
    </submittedName>
</protein>
<name>A0A367QR56_9NOSO</name>
<dbReference type="Proteomes" id="UP000252107">
    <property type="component" value="Unassembled WGS sequence"/>
</dbReference>
<dbReference type="AlphaFoldDB" id="A0A367QR56"/>
<proteinExistence type="predicted"/>
<keyword evidence="2" id="KW-1185">Reference proteome</keyword>
<reference evidence="1" key="1">
    <citation type="submission" date="2016-04" db="EMBL/GenBank/DDBJ databases">
        <authorList>
            <person name="Tabuchi Yagui T.R."/>
        </authorList>
    </citation>
    <scope>NUCLEOTIDE SEQUENCE [LARGE SCALE GENOMIC DNA]</scope>
    <source>
        <strain evidence="1">NIES-26</strain>
    </source>
</reference>
<dbReference type="EMBL" id="LXQD01000309">
    <property type="protein sequence ID" value="RCJ26171.1"/>
    <property type="molecule type" value="Genomic_DNA"/>
</dbReference>
<accession>A0A367QR56</accession>
<organism evidence="1 2">
    <name type="scientific">Nostoc minutum NIES-26</name>
    <dbReference type="NCBI Taxonomy" id="1844469"/>
    <lineage>
        <taxon>Bacteria</taxon>
        <taxon>Bacillati</taxon>
        <taxon>Cyanobacteriota</taxon>
        <taxon>Cyanophyceae</taxon>
        <taxon>Nostocales</taxon>
        <taxon>Nostocaceae</taxon>
        <taxon>Nostoc</taxon>
    </lineage>
</organism>
<evidence type="ECO:0000313" key="2">
    <source>
        <dbReference type="Proteomes" id="UP000252107"/>
    </source>
</evidence>
<comment type="caution">
    <text evidence="1">The sequence shown here is derived from an EMBL/GenBank/DDBJ whole genome shotgun (WGS) entry which is preliminary data.</text>
</comment>
<evidence type="ECO:0000313" key="1">
    <source>
        <dbReference type="EMBL" id="RCJ26171.1"/>
    </source>
</evidence>